<evidence type="ECO:0000313" key="1">
    <source>
        <dbReference type="EMBL" id="CAE7257163.1"/>
    </source>
</evidence>
<reference evidence="1" key="1">
    <citation type="submission" date="2021-02" db="EMBL/GenBank/DDBJ databases">
        <authorList>
            <person name="Dougan E. K."/>
            <person name="Rhodes N."/>
            <person name="Thang M."/>
            <person name="Chan C."/>
        </authorList>
    </citation>
    <scope>NUCLEOTIDE SEQUENCE</scope>
</reference>
<dbReference type="EMBL" id="CAJNDS010001380">
    <property type="protein sequence ID" value="CAE7257163.1"/>
    <property type="molecule type" value="Genomic_DNA"/>
</dbReference>
<dbReference type="AlphaFoldDB" id="A0A812M565"/>
<evidence type="ECO:0000313" key="2">
    <source>
        <dbReference type="Proteomes" id="UP000604046"/>
    </source>
</evidence>
<sequence>EPSARERRRQQLCRAGQVAQGQRVAGRGGSRGLELTARCLRCIGSLGQGPGLCCSLGKPPVEARHHLLQLADECLRLRERLGRRGRGRGRACRGGSR</sequence>
<feature type="non-terminal residue" evidence="1">
    <location>
        <position position="97"/>
    </location>
</feature>
<gene>
    <name evidence="1" type="ORF">SNAT2548_LOCUS13264</name>
</gene>
<feature type="non-terminal residue" evidence="1">
    <location>
        <position position="1"/>
    </location>
</feature>
<dbReference type="Proteomes" id="UP000604046">
    <property type="component" value="Unassembled WGS sequence"/>
</dbReference>
<accession>A0A812M565</accession>
<keyword evidence="2" id="KW-1185">Reference proteome</keyword>
<organism evidence="1 2">
    <name type="scientific">Symbiodinium natans</name>
    <dbReference type="NCBI Taxonomy" id="878477"/>
    <lineage>
        <taxon>Eukaryota</taxon>
        <taxon>Sar</taxon>
        <taxon>Alveolata</taxon>
        <taxon>Dinophyceae</taxon>
        <taxon>Suessiales</taxon>
        <taxon>Symbiodiniaceae</taxon>
        <taxon>Symbiodinium</taxon>
    </lineage>
</organism>
<proteinExistence type="predicted"/>
<name>A0A812M565_9DINO</name>
<comment type="caution">
    <text evidence="1">The sequence shown here is derived from an EMBL/GenBank/DDBJ whole genome shotgun (WGS) entry which is preliminary data.</text>
</comment>
<protein>
    <submittedName>
        <fullName evidence="1">Uncharacterized protein</fullName>
    </submittedName>
</protein>